<dbReference type="AlphaFoldDB" id="A0ABD0LNM5"/>
<sequence>CAELGEFQSTITDTARLTAGCAVSGRLLLRRAAGFCGGGKSKTNARVCCVKASFA</sequence>
<protein>
    <submittedName>
        <fullName evidence="1">Uncharacterized protein</fullName>
    </submittedName>
</protein>
<accession>A0ABD0LNM5</accession>
<proteinExistence type="predicted"/>
<evidence type="ECO:0000313" key="2">
    <source>
        <dbReference type="Proteomes" id="UP001519460"/>
    </source>
</evidence>
<name>A0ABD0LNM5_9CAEN</name>
<gene>
    <name evidence="1" type="ORF">BaRGS_00007682</name>
</gene>
<keyword evidence="2" id="KW-1185">Reference proteome</keyword>
<dbReference type="Proteomes" id="UP001519460">
    <property type="component" value="Unassembled WGS sequence"/>
</dbReference>
<organism evidence="1 2">
    <name type="scientific">Batillaria attramentaria</name>
    <dbReference type="NCBI Taxonomy" id="370345"/>
    <lineage>
        <taxon>Eukaryota</taxon>
        <taxon>Metazoa</taxon>
        <taxon>Spiralia</taxon>
        <taxon>Lophotrochozoa</taxon>
        <taxon>Mollusca</taxon>
        <taxon>Gastropoda</taxon>
        <taxon>Caenogastropoda</taxon>
        <taxon>Sorbeoconcha</taxon>
        <taxon>Cerithioidea</taxon>
        <taxon>Batillariidae</taxon>
        <taxon>Batillaria</taxon>
    </lineage>
</organism>
<evidence type="ECO:0000313" key="1">
    <source>
        <dbReference type="EMBL" id="KAK7501197.1"/>
    </source>
</evidence>
<feature type="non-terminal residue" evidence="1">
    <location>
        <position position="1"/>
    </location>
</feature>
<comment type="caution">
    <text evidence="1">The sequence shown here is derived from an EMBL/GenBank/DDBJ whole genome shotgun (WGS) entry which is preliminary data.</text>
</comment>
<dbReference type="EMBL" id="JACVVK020000033">
    <property type="protein sequence ID" value="KAK7501197.1"/>
    <property type="molecule type" value="Genomic_DNA"/>
</dbReference>
<reference evidence="1 2" key="1">
    <citation type="journal article" date="2023" name="Sci. Data">
        <title>Genome assembly of the Korean intertidal mud-creeper Batillaria attramentaria.</title>
        <authorList>
            <person name="Patra A.K."/>
            <person name="Ho P.T."/>
            <person name="Jun S."/>
            <person name="Lee S.J."/>
            <person name="Kim Y."/>
            <person name="Won Y.J."/>
        </authorList>
    </citation>
    <scope>NUCLEOTIDE SEQUENCE [LARGE SCALE GENOMIC DNA]</scope>
    <source>
        <strain evidence="1">Wonlab-2016</strain>
    </source>
</reference>